<evidence type="ECO:0000313" key="1">
    <source>
        <dbReference type="EMBL" id="TEB33147.1"/>
    </source>
</evidence>
<accession>A0A4Y7TG42</accession>
<gene>
    <name evidence="1" type="ORF">FA13DRAFT_1730899</name>
</gene>
<organism evidence="1 2">
    <name type="scientific">Coprinellus micaceus</name>
    <name type="common">Glistening ink-cap mushroom</name>
    <name type="synonym">Coprinus micaceus</name>
    <dbReference type="NCBI Taxonomy" id="71717"/>
    <lineage>
        <taxon>Eukaryota</taxon>
        <taxon>Fungi</taxon>
        <taxon>Dikarya</taxon>
        <taxon>Basidiomycota</taxon>
        <taxon>Agaricomycotina</taxon>
        <taxon>Agaricomycetes</taxon>
        <taxon>Agaricomycetidae</taxon>
        <taxon>Agaricales</taxon>
        <taxon>Agaricineae</taxon>
        <taxon>Psathyrellaceae</taxon>
        <taxon>Coprinellus</taxon>
    </lineage>
</organism>
<reference evidence="1 2" key="1">
    <citation type="journal article" date="2019" name="Nat. Ecol. Evol.">
        <title>Megaphylogeny resolves global patterns of mushroom evolution.</title>
        <authorList>
            <person name="Varga T."/>
            <person name="Krizsan K."/>
            <person name="Foldi C."/>
            <person name="Dima B."/>
            <person name="Sanchez-Garcia M."/>
            <person name="Sanchez-Ramirez S."/>
            <person name="Szollosi G.J."/>
            <person name="Szarkandi J.G."/>
            <person name="Papp V."/>
            <person name="Albert L."/>
            <person name="Andreopoulos W."/>
            <person name="Angelini C."/>
            <person name="Antonin V."/>
            <person name="Barry K.W."/>
            <person name="Bougher N.L."/>
            <person name="Buchanan P."/>
            <person name="Buyck B."/>
            <person name="Bense V."/>
            <person name="Catcheside P."/>
            <person name="Chovatia M."/>
            <person name="Cooper J."/>
            <person name="Damon W."/>
            <person name="Desjardin D."/>
            <person name="Finy P."/>
            <person name="Geml J."/>
            <person name="Haridas S."/>
            <person name="Hughes K."/>
            <person name="Justo A."/>
            <person name="Karasinski D."/>
            <person name="Kautmanova I."/>
            <person name="Kiss B."/>
            <person name="Kocsube S."/>
            <person name="Kotiranta H."/>
            <person name="LaButti K.M."/>
            <person name="Lechner B.E."/>
            <person name="Liimatainen K."/>
            <person name="Lipzen A."/>
            <person name="Lukacs Z."/>
            <person name="Mihaltcheva S."/>
            <person name="Morgado L.N."/>
            <person name="Niskanen T."/>
            <person name="Noordeloos M.E."/>
            <person name="Ohm R.A."/>
            <person name="Ortiz-Santana B."/>
            <person name="Ovrebo C."/>
            <person name="Racz N."/>
            <person name="Riley R."/>
            <person name="Savchenko A."/>
            <person name="Shiryaev A."/>
            <person name="Soop K."/>
            <person name="Spirin V."/>
            <person name="Szebenyi C."/>
            <person name="Tomsovsky M."/>
            <person name="Tulloss R.E."/>
            <person name="Uehling J."/>
            <person name="Grigoriev I.V."/>
            <person name="Vagvolgyi C."/>
            <person name="Papp T."/>
            <person name="Martin F.M."/>
            <person name="Miettinen O."/>
            <person name="Hibbett D.S."/>
            <person name="Nagy L.G."/>
        </authorList>
    </citation>
    <scope>NUCLEOTIDE SEQUENCE [LARGE SCALE GENOMIC DNA]</scope>
    <source>
        <strain evidence="1 2">FP101781</strain>
    </source>
</reference>
<dbReference type="AlphaFoldDB" id="A0A4Y7TG42"/>
<sequence length="69" mass="7090">MVIGLGLSIEGESSKSGVYAAFSRCSRAGIARTPSASGIQGTLGCVYLCSSPEMSDDPSIRGFRDSGNQ</sequence>
<name>A0A4Y7TG42_COPMI</name>
<comment type="caution">
    <text evidence="1">The sequence shown here is derived from an EMBL/GenBank/DDBJ whole genome shotgun (WGS) entry which is preliminary data.</text>
</comment>
<protein>
    <submittedName>
        <fullName evidence="1">Uncharacterized protein</fullName>
    </submittedName>
</protein>
<dbReference type="EMBL" id="QPFP01000013">
    <property type="protein sequence ID" value="TEB33147.1"/>
    <property type="molecule type" value="Genomic_DNA"/>
</dbReference>
<dbReference type="Proteomes" id="UP000298030">
    <property type="component" value="Unassembled WGS sequence"/>
</dbReference>
<proteinExistence type="predicted"/>
<evidence type="ECO:0000313" key="2">
    <source>
        <dbReference type="Proteomes" id="UP000298030"/>
    </source>
</evidence>
<keyword evidence="2" id="KW-1185">Reference proteome</keyword>